<evidence type="ECO:0000256" key="4">
    <source>
        <dbReference type="ARBA" id="ARBA00022519"/>
    </source>
</evidence>
<keyword evidence="12" id="KW-1185">Reference proteome</keyword>
<dbReference type="GO" id="GO:1990281">
    <property type="term" value="C:efflux pump complex"/>
    <property type="evidence" value="ECO:0007669"/>
    <property type="project" value="TreeGrafter"/>
</dbReference>
<sequence>MKRRKLVFSAIAILAAAAIGGGGYQYWKNKKSNAAPQQAGGRRGRRMPTSVLTVPAKTQNVDVYVSALGTVTPAQSVSVISQVTGRLTQIFFKEGQYVKRGALLAKVDTRGYEANTEQYRGTLAQSEAQLANARQVLSRYQKLYAQNSISKQDYDAQAALVKQYEGAVRAAKGQISGAQVSVGYGRITAPISGFIGLRGVDIGNLVGPSDSTAIATITQTRPISVEFSIPQANLSDVVTPIRAGKSLRVEVYDQSGSTLIAQSTVKTVGNSIDTTTGTVKLKADFPNTDDRLFPNQFVNVKLITNVLENAIVVPTAAVQTSTTGQFVFTVDSDSVAHRTPIKMGPDAGNGFTAILSGLKAGDPVITSGVDSATDGGKVNVVKPAAANASDGATPRRRKPSATGSDAAASPAASAPASSAASHS</sequence>
<evidence type="ECO:0000256" key="5">
    <source>
        <dbReference type="ARBA" id="ARBA00023136"/>
    </source>
</evidence>
<evidence type="ECO:0000259" key="9">
    <source>
        <dbReference type="Pfam" id="PF25944"/>
    </source>
</evidence>
<dbReference type="Gene3D" id="2.40.420.20">
    <property type="match status" value="1"/>
</dbReference>
<keyword evidence="5" id="KW-0472">Membrane</keyword>
<comment type="similarity">
    <text evidence="2">Belongs to the membrane fusion protein (MFP) (TC 8.A.1) family.</text>
</comment>
<evidence type="ECO:0000259" key="8">
    <source>
        <dbReference type="Pfam" id="PF25917"/>
    </source>
</evidence>
<dbReference type="EMBL" id="BGZJ01000001">
    <property type="protein sequence ID" value="GBO94101.1"/>
    <property type="molecule type" value="Genomic_DNA"/>
</dbReference>
<dbReference type="InterPro" id="IPR006143">
    <property type="entry name" value="RND_pump_MFP"/>
</dbReference>
<gene>
    <name evidence="11" type="ORF">MESMUL_14550</name>
</gene>
<evidence type="ECO:0000256" key="6">
    <source>
        <dbReference type="SAM" id="MobiDB-lite"/>
    </source>
</evidence>
<dbReference type="Pfam" id="PF25917">
    <property type="entry name" value="BSH_RND"/>
    <property type="match status" value="1"/>
</dbReference>
<reference evidence="11 12" key="1">
    <citation type="journal article" date="2018" name="Int. J. Syst. Evol. Microbiol.">
        <title>Mesosutterella multiformis gen. nov., sp. nov., a member of the family Sutterellaceae and Sutterella megalosphaeroides sp. nov., isolated from human faeces.</title>
        <authorList>
            <person name="Sakamoto M."/>
            <person name="Ikeyama N."/>
            <person name="Kunihiro T."/>
            <person name="Iino T."/>
            <person name="Yuki M."/>
            <person name="Ohkuma M."/>
        </authorList>
    </citation>
    <scope>NUCLEOTIDE SEQUENCE [LARGE SCALE GENOMIC DNA]</scope>
    <source>
        <strain evidence="11 12">4NBBH2</strain>
    </source>
</reference>
<feature type="domain" description="Multidrug resistance protein MdtA-like barrel-sandwich hybrid" evidence="8">
    <location>
        <begin position="76"/>
        <end position="218"/>
    </location>
</feature>
<keyword evidence="4" id="KW-0997">Cell inner membrane</keyword>
<dbReference type="RefSeq" id="WP_202973739.1">
    <property type="nucleotide sequence ID" value="NZ_BGZJ01000001.1"/>
</dbReference>
<accession>A0A388SFB7</accession>
<comment type="caution">
    <text evidence="11">The sequence shown here is derived from an EMBL/GenBank/DDBJ whole genome shotgun (WGS) entry which is preliminary data.</text>
</comment>
<dbReference type="Pfam" id="PF25944">
    <property type="entry name" value="Beta-barrel_RND"/>
    <property type="match status" value="1"/>
</dbReference>
<dbReference type="PANTHER" id="PTHR30469">
    <property type="entry name" value="MULTIDRUG RESISTANCE PROTEIN MDTA"/>
    <property type="match status" value="1"/>
</dbReference>
<proteinExistence type="inferred from homology"/>
<dbReference type="PANTHER" id="PTHR30469:SF12">
    <property type="entry name" value="MULTIDRUG RESISTANCE PROTEIN MDTA"/>
    <property type="match status" value="1"/>
</dbReference>
<evidence type="ECO:0000313" key="11">
    <source>
        <dbReference type="EMBL" id="GBO94101.1"/>
    </source>
</evidence>
<feature type="domain" description="Multidrug resistance protein MdtA-like beta-barrel" evidence="9">
    <location>
        <begin position="222"/>
        <end position="302"/>
    </location>
</feature>
<dbReference type="GO" id="GO:0015562">
    <property type="term" value="F:efflux transmembrane transporter activity"/>
    <property type="evidence" value="ECO:0007669"/>
    <property type="project" value="TreeGrafter"/>
</dbReference>
<evidence type="ECO:0000259" key="7">
    <source>
        <dbReference type="Pfam" id="PF25876"/>
    </source>
</evidence>
<feature type="region of interest" description="Disordered" evidence="6">
    <location>
        <begin position="382"/>
        <end position="423"/>
    </location>
</feature>
<name>A0A388SFB7_9BURK</name>
<dbReference type="SUPFAM" id="SSF111369">
    <property type="entry name" value="HlyD-like secretion proteins"/>
    <property type="match status" value="1"/>
</dbReference>
<evidence type="ECO:0000256" key="2">
    <source>
        <dbReference type="ARBA" id="ARBA00009477"/>
    </source>
</evidence>
<dbReference type="InterPro" id="IPR058624">
    <property type="entry name" value="MdtA-like_HH"/>
</dbReference>
<dbReference type="Gene3D" id="2.40.30.170">
    <property type="match status" value="1"/>
</dbReference>
<dbReference type="Pfam" id="PF25876">
    <property type="entry name" value="HH_MFP_RND"/>
    <property type="match status" value="1"/>
</dbReference>
<feature type="compositionally biased region" description="Low complexity" evidence="6">
    <location>
        <begin position="400"/>
        <end position="423"/>
    </location>
</feature>
<organism evidence="11 12">
    <name type="scientific">Mesosutterella multiformis</name>
    <dbReference type="NCBI Taxonomy" id="2259133"/>
    <lineage>
        <taxon>Bacteria</taxon>
        <taxon>Pseudomonadati</taxon>
        <taxon>Pseudomonadota</taxon>
        <taxon>Betaproteobacteria</taxon>
        <taxon>Burkholderiales</taxon>
        <taxon>Sutterellaceae</taxon>
        <taxon>Mesosutterella</taxon>
    </lineage>
</organism>
<dbReference type="Gene3D" id="2.40.50.100">
    <property type="match status" value="1"/>
</dbReference>
<keyword evidence="3" id="KW-1003">Cell membrane</keyword>
<dbReference type="Gene3D" id="1.10.287.470">
    <property type="entry name" value="Helix hairpin bin"/>
    <property type="match status" value="1"/>
</dbReference>
<dbReference type="Pfam" id="PF25989">
    <property type="entry name" value="YknX_C"/>
    <property type="match status" value="1"/>
</dbReference>
<evidence type="ECO:0000259" key="10">
    <source>
        <dbReference type="Pfam" id="PF25989"/>
    </source>
</evidence>
<evidence type="ECO:0000256" key="3">
    <source>
        <dbReference type="ARBA" id="ARBA00022475"/>
    </source>
</evidence>
<feature type="domain" description="Multidrug resistance protein MdtA-like alpha-helical hairpin" evidence="7">
    <location>
        <begin position="116"/>
        <end position="184"/>
    </location>
</feature>
<dbReference type="NCBIfam" id="TIGR01730">
    <property type="entry name" value="RND_mfp"/>
    <property type="match status" value="1"/>
</dbReference>
<evidence type="ECO:0000256" key="1">
    <source>
        <dbReference type="ARBA" id="ARBA00004236"/>
    </source>
</evidence>
<comment type="subcellular location">
    <subcellularLocation>
        <location evidence="1">Cell membrane</location>
    </subcellularLocation>
</comment>
<dbReference type="InterPro" id="IPR058626">
    <property type="entry name" value="MdtA-like_b-barrel"/>
</dbReference>
<feature type="domain" description="YknX-like C-terminal permuted SH3-like" evidence="10">
    <location>
        <begin position="310"/>
        <end position="380"/>
    </location>
</feature>
<dbReference type="InterPro" id="IPR058625">
    <property type="entry name" value="MdtA-like_BSH"/>
</dbReference>
<dbReference type="InterPro" id="IPR058637">
    <property type="entry name" value="YknX-like_C"/>
</dbReference>
<protein>
    <submittedName>
        <fullName evidence="11">Multidrug transporter</fullName>
    </submittedName>
</protein>
<dbReference type="Proteomes" id="UP000266091">
    <property type="component" value="Unassembled WGS sequence"/>
</dbReference>
<dbReference type="AlphaFoldDB" id="A0A388SFB7"/>
<evidence type="ECO:0000313" key="12">
    <source>
        <dbReference type="Proteomes" id="UP000266091"/>
    </source>
</evidence>